<evidence type="ECO:0000256" key="2">
    <source>
        <dbReference type="ARBA" id="ARBA00005912"/>
    </source>
</evidence>
<dbReference type="AlphaFoldDB" id="A0A381RHH4"/>
<evidence type="ECO:0000259" key="6">
    <source>
        <dbReference type="Pfam" id="PF01765"/>
    </source>
</evidence>
<dbReference type="FunFam" id="1.10.132.20:FF:000001">
    <property type="entry name" value="Ribosome-recycling factor"/>
    <property type="match status" value="1"/>
</dbReference>
<dbReference type="Gene3D" id="3.30.1360.40">
    <property type="match status" value="1"/>
</dbReference>
<gene>
    <name evidence="7" type="ORF">METZ01_LOCUS44120</name>
</gene>
<name>A0A381RHH4_9ZZZZ</name>
<accession>A0A381RHH4</accession>
<dbReference type="HAMAP" id="MF_00040">
    <property type="entry name" value="RRF"/>
    <property type="match status" value="1"/>
</dbReference>
<dbReference type="Gene3D" id="1.10.132.20">
    <property type="entry name" value="Ribosome-recycling factor"/>
    <property type="match status" value="1"/>
</dbReference>
<protein>
    <recommendedName>
        <fullName evidence="6">Ribosome recycling factor domain-containing protein</fullName>
    </recommendedName>
</protein>
<evidence type="ECO:0000256" key="1">
    <source>
        <dbReference type="ARBA" id="ARBA00004496"/>
    </source>
</evidence>
<dbReference type="PANTHER" id="PTHR20982">
    <property type="entry name" value="RIBOSOME RECYCLING FACTOR"/>
    <property type="match status" value="1"/>
</dbReference>
<dbReference type="NCBIfam" id="TIGR00496">
    <property type="entry name" value="frr"/>
    <property type="match status" value="1"/>
</dbReference>
<keyword evidence="4" id="KW-0648">Protein biosynthesis</keyword>
<keyword evidence="5" id="KW-0175">Coiled coil</keyword>
<dbReference type="PANTHER" id="PTHR20982:SF3">
    <property type="entry name" value="MITOCHONDRIAL RIBOSOME RECYCLING FACTOR PSEUDO 1"/>
    <property type="match status" value="1"/>
</dbReference>
<dbReference type="SUPFAM" id="SSF55194">
    <property type="entry name" value="Ribosome recycling factor, RRF"/>
    <property type="match status" value="1"/>
</dbReference>
<evidence type="ECO:0000313" key="7">
    <source>
        <dbReference type="EMBL" id="SUZ91266.1"/>
    </source>
</evidence>
<proteinExistence type="inferred from homology"/>
<dbReference type="GO" id="GO:0006412">
    <property type="term" value="P:translation"/>
    <property type="evidence" value="ECO:0007669"/>
    <property type="project" value="UniProtKB-KW"/>
</dbReference>
<dbReference type="FunFam" id="3.30.1360.40:FF:000001">
    <property type="entry name" value="Ribosome-recycling factor"/>
    <property type="match status" value="1"/>
</dbReference>
<evidence type="ECO:0000256" key="4">
    <source>
        <dbReference type="ARBA" id="ARBA00022917"/>
    </source>
</evidence>
<reference evidence="7" key="1">
    <citation type="submission" date="2018-05" db="EMBL/GenBank/DDBJ databases">
        <authorList>
            <person name="Lanie J.A."/>
            <person name="Ng W.-L."/>
            <person name="Kazmierczak K.M."/>
            <person name="Andrzejewski T.M."/>
            <person name="Davidsen T.M."/>
            <person name="Wayne K.J."/>
            <person name="Tettelin H."/>
            <person name="Glass J.I."/>
            <person name="Rusch D."/>
            <person name="Podicherti R."/>
            <person name="Tsui H.-C.T."/>
            <person name="Winkler M.E."/>
        </authorList>
    </citation>
    <scope>NUCLEOTIDE SEQUENCE</scope>
</reference>
<dbReference type="InterPro" id="IPR036191">
    <property type="entry name" value="RRF_sf"/>
</dbReference>
<comment type="subcellular location">
    <subcellularLocation>
        <location evidence="1">Cytoplasm</location>
    </subcellularLocation>
</comment>
<dbReference type="EMBL" id="UINC01001961">
    <property type="protein sequence ID" value="SUZ91266.1"/>
    <property type="molecule type" value="Genomic_DNA"/>
</dbReference>
<evidence type="ECO:0000256" key="3">
    <source>
        <dbReference type="ARBA" id="ARBA00022490"/>
    </source>
</evidence>
<dbReference type="GO" id="GO:0043023">
    <property type="term" value="F:ribosomal large subunit binding"/>
    <property type="evidence" value="ECO:0007669"/>
    <property type="project" value="TreeGrafter"/>
</dbReference>
<dbReference type="GO" id="GO:0005737">
    <property type="term" value="C:cytoplasm"/>
    <property type="evidence" value="ECO:0007669"/>
    <property type="project" value="UniProtKB-SubCell"/>
</dbReference>
<dbReference type="CDD" id="cd00520">
    <property type="entry name" value="RRF"/>
    <property type="match status" value="1"/>
</dbReference>
<feature type="coiled-coil region" evidence="5">
    <location>
        <begin position="132"/>
        <end position="180"/>
    </location>
</feature>
<dbReference type="Pfam" id="PF01765">
    <property type="entry name" value="RRF"/>
    <property type="match status" value="1"/>
</dbReference>
<organism evidence="7">
    <name type="scientific">marine metagenome</name>
    <dbReference type="NCBI Taxonomy" id="408172"/>
    <lineage>
        <taxon>unclassified sequences</taxon>
        <taxon>metagenomes</taxon>
        <taxon>ecological metagenomes</taxon>
    </lineage>
</organism>
<sequence>MINEIFVDIKDRMNKAVEHYRHEVSTIRTGRASANILDGVKVDYYGSPTPLNNIAHVTVPEGQLIVIQPFDPSSLEFIEKAIMSSDVGLTPNNDGSVIRLNIPSLTEERRKELVKVVHKIIEEGRVAVRNIRRDANDLLKKSEKEHDLSEDNLRRATDNIQEMTDEHIKNLNQIQEAKEKDILD</sequence>
<dbReference type="InterPro" id="IPR023584">
    <property type="entry name" value="Ribosome_recyc_fac_dom"/>
</dbReference>
<dbReference type="InterPro" id="IPR002661">
    <property type="entry name" value="Ribosome_recyc_fac"/>
</dbReference>
<keyword evidence="3" id="KW-0963">Cytoplasm</keyword>
<feature type="domain" description="Ribosome recycling factor" evidence="6">
    <location>
        <begin position="21"/>
        <end position="183"/>
    </location>
</feature>
<evidence type="ECO:0000256" key="5">
    <source>
        <dbReference type="SAM" id="Coils"/>
    </source>
</evidence>
<comment type="similarity">
    <text evidence="2">Belongs to the RRF family.</text>
</comment>